<keyword evidence="2" id="KW-0012">Acyltransferase</keyword>
<dbReference type="EMBL" id="WEHX01000085">
    <property type="protein sequence ID" value="KAB7655462.1"/>
    <property type="molecule type" value="Genomic_DNA"/>
</dbReference>
<dbReference type="InterPro" id="IPR016181">
    <property type="entry name" value="Acyl_CoA_acyltransferase"/>
</dbReference>
<dbReference type="SUPFAM" id="SSF55729">
    <property type="entry name" value="Acyl-CoA N-acyltransferases (Nat)"/>
    <property type="match status" value="1"/>
</dbReference>
<dbReference type="PROSITE" id="PS51186">
    <property type="entry name" value="GNAT"/>
    <property type="match status" value="1"/>
</dbReference>
<dbReference type="Pfam" id="PF13420">
    <property type="entry name" value="Acetyltransf_4"/>
    <property type="match status" value="1"/>
</dbReference>
<dbReference type="OrthoDB" id="5355033at2"/>
<protein>
    <submittedName>
        <fullName evidence="4">N-acetyltransferase</fullName>
    </submittedName>
</protein>
<dbReference type="RefSeq" id="WP_152158899.1">
    <property type="nucleotide sequence ID" value="NZ_WEHX01000085.1"/>
</dbReference>
<reference evidence="4 5" key="1">
    <citation type="submission" date="2019-10" db="EMBL/GenBank/DDBJ databases">
        <title>Genome diversity of Sutterella seckii.</title>
        <authorList>
            <person name="Chaplin A.V."/>
            <person name="Sokolova S.R."/>
            <person name="Mosin K.A."/>
            <person name="Ivanova E.L."/>
            <person name="Kochetkova T.O."/>
            <person name="Goltsov A.Y."/>
            <person name="Trofimov D.Y."/>
            <person name="Efimov B.A."/>
        </authorList>
    </citation>
    <scope>NUCLEOTIDE SEQUENCE [LARGE SCALE GENOMIC DNA]</scope>
    <source>
        <strain evidence="4 5">ASD393</strain>
    </source>
</reference>
<sequence length="192" mass="21891">MRFRTACPADAPKLLEIYREYIDTTITFEYALPSVEEFEGRIRSISEFFPYLVLEDDAGTIVGYAYAHRHMERAAYQWNAELSIYLSRKLAGKGWGRKSYSLLLELLALQGMKAAYGCVTSPNPPSEKLHMSLGFELVGTYPLAGWKNGAWHSVSWFRKAIGSYEGEPVPPKAFDDLPREQVEAVLERWARE</sequence>
<dbReference type="PANTHER" id="PTHR43072:SF23">
    <property type="entry name" value="UPF0039 PROTEIN C11D3.02C"/>
    <property type="match status" value="1"/>
</dbReference>
<evidence type="ECO:0000256" key="1">
    <source>
        <dbReference type="ARBA" id="ARBA00022679"/>
    </source>
</evidence>
<evidence type="ECO:0000256" key="2">
    <source>
        <dbReference type="ARBA" id="ARBA00023315"/>
    </source>
</evidence>
<gene>
    <name evidence="4" type="ORF">GBM95_09580</name>
</gene>
<dbReference type="AlphaFoldDB" id="A0A6I1EM27"/>
<dbReference type="GO" id="GO:0016747">
    <property type="term" value="F:acyltransferase activity, transferring groups other than amino-acyl groups"/>
    <property type="evidence" value="ECO:0007669"/>
    <property type="project" value="InterPro"/>
</dbReference>
<evidence type="ECO:0000313" key="4">
    <source>
        <dbReference type="EMBL" id="KAB7655462.1"/>
    </source>
</evidence>
<feature type="domain" description="N-acetyltransferase" evidence="3">
    <location>
        <begin position="1"/>
        <end position="161"/>
    </location>
</feature>
<organism evidence="4 5">
    <name type="scientific">Sutterella seckii</name>
    <dbReference type="NCBI Taxonomy" id="1944635"/>
    <lineage>
        <taxon>Bacteria</taxon>
        <taxon>Pseudomonadati</taxon>
        <taxon>Pseudomonadota</taxon>
        <taxon>Betaproteobacteria</taxon>
        <taxon>Burkholderiales</taxon>
        <taxon>Sutterellaceae</taxon>
        <taxon>Sutterella</taxon>
    </lineage>
</organism>
<dbReference type="Gene3D" id="3.40.630.30">
    <property type="match status" value="1"/>
</dbReference>
<dbReference type="Proteomes" id="UP000430564">
    <property type="component" value="Unassembled WGS sequence"/>
</dbReference>
<name>A0A6I1EM27_9BURK</name>
<comment type="caution">
    <text evidence="4">The sequence shown here is derived from an EMBL/GenBank/DDBJ whole genome shotgun (WGS) entry which is preliminary data.</text>
</comment>
<keyword evidence="1 4" id="KW-0808">Transferase</keyword>
<evidence type="ECO:0000313" key="5">
    <source>
        <dbReference type="Proteomes" id="UP000430564"/>
    </source>
</evidence>
<accession>A0A6I1EM27</accession>
<evidence type="ECO:0000259" key="3">
    <source>
        <dbReference type="PROSITE" id="PS51186"/>
    </source>
</evidence>
<dbReference type="PANTHER" id="PTHR43072">
    <property type="entry name" value="N-ACETYLTRANSFERASE"/>
    <property type="match status" value="1"/>
</dbReference>
<dbReference type="InterPro" id="IPR000182">
    <property type="entry name" value="GNAT_dom"/>
</dbReference>
<proteinExistence type="predicted"/>